<dbReference type="GO" id="GO:0042941">
    <property type="term" value="P:D-alanine transmembrane transport"/>
    <property type="evidence" value="ECO:0007669"/>
    <property type="project" value="TreeGrafter"/>
</dbReference>
<evidence type="ECO:0000256" key="5">
    <source>
        <dbReference type="ARBA" id="ARBA00022692"/>
    </source>
</evidence>
<evidence type="ECO:0000256" key="9">
    <source>
        <dbReference type="ARBA" id="ARBA00037998"/>
    </source>
</evidence>
<dbReference type="GO" id="GO:0015808">
    <property type="term" value="P:L-alanine transport"/>
    <property type="evidence" value="ECO:0007669"/>
    <property type="project" value="TreeGrafter"/>
</dbReference>
<dbReference type="PANTHER" id="PTHR11795:SF371">
    <property type="entry name" value="HIGH-AFFINITY BRANCHED-CHAIN AMINO ACID TRANSPORT SYSTEM PERMEASE PROTEIN LIVH"/>
    <property type="match status" value="1"/>
</dbReference>
<dbReference type="InterPro" id="IPR001851">
    <property type="entry name" value="ABC_transp_permease"/>
</dbReference>
<evidence type="ECO:0000256" key="3">
    <source>
        <dbReference type="ARBA" id="ARBA00022475"/>
    </source>
</evidence>
<protein>
    <submittedName>
        <fullName evidence="10">Uncharacterized protein</fullName>
    </submittedName>
</protein>
<evidence type="ECO:0000256" key="4">
    <source>
        <dbReference type="ARBA" id="ARBA00022519"/>
    </source>
</evidence>
<organism evidence="10 11">
    <name type="scientific">Capsulimonas corticalis</name>
    <dbReference type="NCBI Taxonomy" id="2219043"/>
    <lineage>
        <taxon>Bacteria</taxon>
        <taxon>Bacillati</taxon>
        <taxon>Armatimonadota</taxon>
        <taxon>Armatimonadia</taxon>
        <taxon>Capsulimonadales</taxon>
        <taxon>Capsulimonadaceae</taxon>
        <taxon>Capsulimonas</taxon>
    </lineage>
</organism>
<keyword evidence="3" id="KW-1003">Cell membrane</keyword>
<dbReference type="EMBL" id="AP025739">
    <property type="protein sequence ID" value="BDI31860.1"/>
    <property type="molecule type" value="Genomic_DNA"/>
</dbReference>
<dbReference type="CDD" id="cd06582">
    <property type="entry name" value="TM_PBP1_LivH_like"/>
    <property type="match status" value="1"/>
</dbReference>
<keyword evidence="8" id="KW-0472">Membrane</keyword>
<comment type="subcellular location">
    <subcellularLocation>
        <location evidence="1">Cell membrane</location>
        <topology evidence="1">Multi-pass membrane protein</topology>
    </subcellularLocation>
</comment>
<proteinExistence type="inferred from homology"/>
<dbReference type="AlphaFoldDB" id="A0A402D3J6"/>
<dbReference type="GO" id="GO:0005886">
    <property type="term" value="C:plasma membrane"/>
    <property type="evidence" value="ECO:0007669"/>
    <property type="project" value="UniProtKB-SubCell"/>
</dbReference>
<dbReference type="OrthoDB" id="9807115at2"/>
<name>A0A402D3J6_9BACT</name>
<dbReference type="GO" id="GO:0015190">
    <property type="term" value="F:L-leucine transmembrane transporter activity"/>
    <property type="evidence" value="ECO:0007669"/>
    <property type="project" value="TreeGrafter"/>
</dbReference>
<keyword evidence="2" id="KW-0813">Transport</keyword>
<dbReference type="InterPro" id="IPR052157">
    <property type="entry name" value="BCAA_transport_permease"/>
</dbReference>
<dbReference type="RefSeq" id="WP_119324109.1">
    <property type="nucleotide sequence ID" value="NZ_AP025739.1"/>
</dbReference>
<dbReference type="KEGG" id="ccot:CCAX7_39110"/>
<gene>
    <name evidence="10" type="ORF">CCAX7_39110</name>
</gene>
<evidence type="ECO:0000313" key="10">
    <source>
        <dbReference type="EMBL" id="BDI31860.1"/>
    </source>
</evidence>
<dbReference type="PANTHER" id="PTHR11795">
    <property type="entry name" value="BRANCHED-CHAIN AMINO ACID TRANSPORT SYSTEM PERMEASE PROTEIN LIVH"/>
    <property type="match status" value="1"/>
</dbReference>
<accession>A0A402D3J6</accession>
<sequence length="382" mass="40127">MHQFTEQLLFGIQLGSIYALIALGYTMVYGVLKLINFAHGDVYMVGAYGGLGAAFLVGTWLPSHHIFTAGLPSPIGAVLVLLCAMAICALLGLVIEQAAYRPLRTRAWIAPAIVLGAAAAYIAYSIAADANRNPASCVAIALIVWGAIAWILKTSQSRRTATVSPRLTALITAIGVSLFLENFANLKSIFTPDPRFFPTIVNIPDPARHIPRTVSVLGVDVSLETMLIFGLSLALMAILTFIVTRTKIGKAIRAVSYDADAAALMGINTDRVISFTFMLGAVLAGAAGVMVTSLTGTAINPYIGVPFGLKAFVAAVIGGIGNIPGATLGGLIMGIAEIMVVAYGSYIGVPDTYRDAVAFFLLILILLVRPSGLLGKFAPEKV</sequence>
<evidence type="ECO:0000256" key="6">
    <source>
        <dbReference type="ARBA" id="ARBA00022970"/>
    </source>
</evidence>
<keyword evidence="11" id="KW-1185">Reference proteome</keyword>
<reference evidence="10 11" key="1">
    <citation type="journal article" date="2019" name="Int. J. Syst. Evol. Microbiol.">
        <title>Capsulimonas corticalis gen. nov., sp. nov., an aerobic capsulated bacterium, of a novel bacterial order, Capsulimonadales ord. nov., of the class Armatimonadia of the phylum Armatimonadetes.</title>
        <authorList>
            <person name="Li J."/>
            <person name="Kudo C."/>
            <person name="Tonouchi A."/>
        </authorList>
    </citation>
    <scope>NUCLEOTIDE SEQUENCE [LARGE SCALE GENOMIC DNA]</scope>
    <source>
        <strain evidence="10 11">AX-7</strain>
    </source>
</reference>
<dbReference type="Pfam" id="PF02653">
    <property type="entry name" value="BPD_transp_2"/>
    <property type="match status" value="1"/>
</dbReference>
<dbReference type="GO" id="GO:0015188">
    <property type="term" value="F:L-isoleucine transmembrane transporter activity"/>
    <property type="evidence" value="ECO:0007669"/>
    <property type="project" value="TreeGrafter"/>
</dbReference>
<dbReference type="GO" id="GO:0015192">
    <property type="term" value="F:L-phenylalanine transmembrane transporter activity"/>
    <property type="evidence" value="ECO:0007669"/>
    <property type="project" value="TreeGrafter"/>
</dbReference>
<dbReference type="GO" id="GO:1903806">
    <property type="term" value="P:L-isoleucine import across plasma membrane"/>
    <property type="evidence" value="ECO:0007669"/>
    <property type="project" value="TreeGrafter"/>
</dbReference>
<evidence type="ECO:0000256" key="1">
    <source>
        <dbReference type="ARBA" id="ARBA00004651"/>
    </source>
</evidence>
<keyword evidence="6" id="KW-0029">Amino-acid transport</keyword>
<keyword evidence="4" id="KW-0997">Cell inner membrane</keyword>
<keyword evidence="7" id="KW-1133">Transmembrane helix</keyword>
<evidence type="ECO:0000256" key="7">
    <source>
        <dbReference type="ARBA" id="ARBA00022989"/>
    </source>
</evidence>
<comment type="similarity">
    <text evidence="9">Belongs to the binding-protein-dependent transport system permease family. LivHM subfamily.</text>
</comment>
<keyword evidence="5" id="KW-0812">Transmembrane</keyword>
<evidence type="ECO:0000256" key="2">
    <source>
        <dbReference type="ARBA" id="ARBA00022448"/>
    </source>
</evidence>
<dbReference type="GO" id="GO:0005304">
    <property type="term" value="F:L-valine transmembrane transporter activity"/>
    <property type="evidence" value="ECO:0007669"/>
    <property type="project" value="TreeGrafter"/>
</dbReference>
<dbReference type="Proteomes" id="UP000287394">
    <property type="component" value="Chromosome"/>
</dbReference>
<evidence type="ECO:0000313" key="11">
    <source>
        <dbReference type="Proteomes" id="UP000287394"/>
    </source>
</evidence>
<evidence type="ECO:0000256" key="8">
    <source>
        <dbReference type="ARBA" id="ARBA00023136"/>
    </source>
</evidence>